<protein>
    <recommendedName>
        <fullName evidence="3">Secreted protein</fullName>
    </recommendedName>
</protein>
<gene>
    <name evidence="1" type="ORF">GCM10009817_26730</name>
</gene>
<evidence type="ECO:0000313" key="2">
    <source>
        <dbReference type="Proteomes" id="UP001500013"/>
    </source>
</evidence>
<accession>A0ABP5DSQ1</accession>
<dbReference type="EMBL" id="BAAAPU010000007">
    <property type="protein sequence ID" value="GAA1983958.1"/>
    <property type="molecule type" value="Genomic_DNA"/>
</dbReference>
<name>A0ABP5DSQ1_9MICO</name>
<organism evidence="1 2">
    <name type="scientific">Terrabacter lapilli</name>
    <dbReference type="NCBI Taxonomy" id="436231"/>
    <lineage>
        <taxon>Bacteria</taxon>
        <taxon>Bacillati</taxon>
        <taxon>Actinomycetota</taxon>
        <taxon>Actinomycetes</taxon>
        <taxon>Micrococcales</taxon>
        <taxon>Intrasporangiaceae</taxon>
        <taxon>Terrabacter</taxon>
    </lineage>
</organism>
<keyword evidence="2" id="KW-1185">Reference proteome</keyword>
<comment type="caution">
    <text evidence="1">The sequence shown here is derived from an EMBL/GenBank/DDBJ whole genome shotgun (WGS) entry which is preliminary data.</text>
</comment>
<evidence type="ECO:0000313" key="1">
    <source>
        <dbReference type="EMBL" id="GAA1983958.1"/>
    </source>
</evidence>
<proteinExistence type="predicted"/>
<reference evidence="2" key="1">
    <citation type="journal article" date="2019" name="Int. J. Syst. Evol. Microbiol.">
        <title>The Global Catalogue of Microorganisms (GCM) 10K type strain sequencing project: providing services to taxonomists for standard genome sequencing and annotation.</title>
        <authorList>
            <consortium name="The Broad Institute Genomics Platform"/>
            <consortium name="The Broad Institute Genome Sequencing Center for Infectious Disease"/>
            <person name="Wu L."/>
            <person name="Ma J."/>
        </authorList>
    </citation>
    <scope>NUCLEOTIDE SEQUENCE [LARGE SCALE GENOMIC DNA]</scope>
    <source>
        <strain evidence="2">JCM 15628</strain>
    </source>
</reference>
<evidence type="ECO:0008006" key="3">
    <source>
        <dbReference type="Google" id="ProtNLM"/>
    </source>
</evidence>
<dbReference type="Proteomes" id="UP001500013">
    <property type="component" value="Unassembled WGS sequence"/>
</dbReference>
<sequence length="72" mass="8030">MHATLPEMRRTQLSGVTALLMVAVTGRPPAHRHPCVADGQDLGLWGLMLQARNIEIGRHGHTLSQRERSHQM</sequence>